<keyword evidence="5" id="KW-0067">ATP-binding</keyword>
<dbReference type="Gene3D" id="3.90.1200.10">
    <property type="match status" value="1"/>
</dbReference>
<accession>A0A2V1EBE7</accession>
<dbReference type="EMBL" id="KZ805308">
    <property type="protein sequence ID" value="PVI06565.1"/>
    <property type="molecule type" value="Genomic_DNA"/>
</dbReference>
<keyword evidence="4" id="KW-0418">Kinase</keyword>
<evidence type="ECO:0000313" key="8">
    <source>
        <dbReference type="Proteomes" id="UP000244855"/>
    </source>
</evidence>
<dbReference type="AlphaFoldDB" id="A0A2V1EBE7"/>
<feature type="domain" description="Aminoglycoside phosphotransferase" evidence="6">
    <location>
        <begin position="103"/>
        <end position="276"/>
    </location>
</feature>
<keyword evidence="8" id="KW-1185">Reference proteome</keyword>
<dbReference type="PANTHER" id="PTHR34273">
    <property type="entry name" value="METHYLTHIORIBOSE KINASE"/>
    <property type="match status" value="1"/>
</dbReference>
<reference evidence="7 8" key="1">
    <citation type="journal article" date="2018" name="Sci. Rep.">
        <title>Comparative genomics provides insights into the lifestyle and reveals functional heterogeneity of dark septate endophytic fungi.</title>
        <authorList>
            <person name="Knapp D.G."/>
            <person name="Nemeth J.B."/>
            <person name="Barry K."/>
            <person name="Hainaut M."/>
            <person name="Henrissat B."/>
            <person name="Johnson J."/>
            <person name="Kuo A."/>
            <person name="Lim J.H.P."/>
            <person name="Lipzen A."/>
            <person name="Nolan M."/>
            <person name="Ohm R.A."/>
            <person name="Tamas L."/>
            <person name="Grigoriev I.V."/>
            <person name="Spatafora J.W."/>
            <person name="Nagy L.G."/>
            <person name="Kovacs G.M."/>
        </authorList>
    </citation>
    <scope>NUCLEOTIDE SEQUENCE [LARGE SCALE GENOMIC DNA]</scope>
    <source>
        <strain evidence="7 8">DSE2036</strain>
    </source>
</reference>
<sequence length="367" mass="41079">MQSEYDRIGSRIQQALSDTTFACSSLTSLRGGTTSYAFLCDLIQPYSPGAGDPVEKAIIKHAADHLSCSPDFSLSSSRCGFEASMLAALQGGTRHGHCFNHPVMSTPRLYHLNEAQSVQIIEYVPNTVTVKEALRTLTPSQAASIGHSIGSWLRSFHDWTSESKQTKLRDAIAKNKDMKALKWKVTWEQATQVLERFPNILAKWGKGLWEEIKDSKKKDATVNDGEEIGIIHGDFWTGNILMTDYSTDQLHVIDFELAHVSYRAIDIGQLIGDLLEMAHFNPSLAPSVIALINSFIAGYEKVKEDMAFQIAIYAGVHMINWWSRGSKGESKEGEKLLHKALEILARAWRKDRVWLRENEAFCGLFES</sequence>
<keyword evidence="3" id="KW-0547">Nucleotide-binding</keyword>
<dbReference type="Gene3D" id="3.30.200.20">
    <property type="entry name" value="Phosphorylase Kinase, domain 1"/>
    <property type="match status" value="1"/>
</dbReference>
<dbReference type="InterPro" id="IPR002575">
    <property type="entry name" value="Aminoglycoside_PTrfase"/>
</dbReference>
<evidence type="ECO:0000313" key="7">
    <source>
        <dbReference type="EMBL" id="PVI06565.1"/>
    </source>
</evidence>
<protein>
    <recommendedName>
        <fullName evidence="6">Aminoglycoside phosphotransferase domain-containing protein</fullName>
    </recommendedName>
</protein>
<dbReference type="InterPro" id="IPR011009">
    <property type="entry name" value="Kinase-like_dom_sf"/>
</dbReference>
<evidence type="ECO:0000259" key="6">
    <source>
        <dbReference type="Pfam" id="PF01636"/>
    </source>
</evidence>
<evidence type="ECO:0000256" key="1">
    <source>
        <dbReference type="ARBA" id="ARBA00010165"/>
    </source>
</evidence>
<dbReference type="Proteomes" id="UP000244855">
    <property type="component" value="Unassembled WGS sequence"/>
</dbReference>
<dbReference type="GO" id="GO:0005524">
    <property type="term" value="F:ATP binding"/>
    <property type="evidence" value="ECO:0007669"/>
    <property type="project" value="UniProtKB-KW"/>
</dbReference>
<evidence type="ECO:0000256" key="4">
    <source>
        <dbReference type="ARBA" id="ARBA00022777"/>
    </source>
</evidence>
<evidence type="ECO:0000256" key="3">
    <source>
        <dbReference type="ARBA" id="ARBA00022741"/>
    </source>
</evidence>
<dbReference type="STRING" id="97972.A0A2V1EBE7"/>
<evidence type="ECO:0000256" key="5">
    <source>
        <dbReference type="ARBA" id="ARBA00022840"/>
    </source>
</evidence>
<dbReference type="Pfam" id="PF01636">
    <property type="entry name" value="APH"/>
    <property type="match status" value="1"/>
</dbReference>
<organism evidence="7 8">
    <name type="scientific">Periconia macrospinosa</name>
    <dbReference type="NCBI Taxonomy" id="97972"/>
    <lineage>
        <taxon>Eukaryota</taxon>
        <taxon>Fungi</taxon>
        <taxon>Dikarya</taxon>
        <taxon>Ascomycota</taxon>
        <taxon>Pezizomycotina</taxon>
        <taxon>Dothideomycetes</taxon>
        <taxon>Pleosporomycetidae</taxon>
        <taxon>Pleosporales</taxon>
        <taxon>Massarineae</taxon>
        <taxon>Periconiaceae</taxon>
        <taxon>Periconia</taxon>
    </lineage>
</organism>
<dbReference type="SUPFAM" id="SSF56112">
    <property type="entry name" value="Protein kinase-like (PK-like)"/>
    <property type="match status" value="1"/>
</dbReference>
<comment type="similarity">
    <text evidence="1">Belongs to the methylthioribose kinase family.</text>
</comment>
<proteinExistence type="inferred from homology"/>
<gene>
    <name evidence="7" type="ORF">DM02DRAFT_623090</name>
</gene>
<dbReference type="GO" id="GO:0016301">
    <property type="term" value="F:kinase activity"/>
    <property type="evidence" value="ECO:0007669"/>
    <property type="project" value="UniProtKB-KW"/>
</dbReference>
<dbReference type="OrthoDB" id="25129at2759"/>
<dbReference type="PANTHER" id="PTHR34273:SF2">
    <property type="entry name" value="METHYLTHIORIBOSE KINASE"/>
    <property type="match status" value="1"/>
</dbReference>
<keyword evidence="2" id="KW-0808">Transferase</keyword>
<evidence type="ECO:0000256" key="2">
    <source>
        <dbReference type="ARBA" id="ARBA00022679"/>
    </source>
</evidence>
<name>A0A2V1EBE7_9PLEO</name>